<evidence type="ECO:0000256" key="4">
    <source>
        <dbReference type="ARBA" id="ARBA00022729"/>
    </source>
</evidence>
<accession>A0AAV7GB64</accession>
<dbReference type="Pfam" id="PF07714">
    <property type="entry name" value="PK_Tyr_Ser-Thr"/>
    <property type="match status" value="1"/>
</dbReference>
<evidence type="ECO:0000313" key="13">
    <source>
        <dbReference type="Proteomes" id="UP000775213"/>
    </source>
</evidence>
<dbReference type="GO" id="GO:0004674">
    <property type="term" value="F:protein serine/threonine kinase activity"/>
    <property type="evidence" value="ECO:0007669"/>
    <property type="project" value="UniProtKB-EC"/>
</dbReference>
<dbReference type="InterPro" id="IPR000719">
    <property type="entry name" value="Prot_kinase_dom"/>
</dbReference>
<dbReference type="PANTHER" id="PTHR48053">
    <property type="entry name" value="LEUCINE RICH REPEAT FAMILY PROTEIN, EXPRESSED"/>
    <property type="match status" value="1"/>
</dbReference>
<keyword evidence="7 9" id="KW-0472">Membrane</keyword>
<evidence type="ECO:0000256" key="3">
    <source>
        <dbReference type="ARBA" id="ARBA00022692"/>
    </source>
</evidence>
<dbReference type="AlphaFoldDB" id="A0AAV7GB64"/>
<dbReference type="InterPro" id="IPR001611">
    <property type="entry name" value="Leu-rich_rpt"/>
</dbReference>
<evidence type="ECO:0000256" key="2">
    <source>
        <dbReference type="ARBA" id="ARBA00022614"/>
    </source>
</evidence>
<feature type="signal peptide" evidence="10">
    <location>
        <begin position="1"/>
        <end position="26"/>
    </location>
</feature>
<organism evidence="12 13">
    <name type="scientific">Dendrobium chrysotoxum</name>
    <name type="common">Orchid</name>
    <dbReference type="NCBI Taxonomy" id="161865"/>
    <lineage>
        <taxon>Eukaryota</taxon>
        <taxon>Viridiplantae</taxon>
        <taxon>Streptophyta</taxon>
        <taxon>Embryophyta</taxon>
        <taxon>Tracheophyta</taxon>
        <taxon>Spermatophyta</taxon>
        <taxon>Magnoliopsida</taxon>
        <taxon>Liliopsida</taxon>
        <taxon>Asparagales</taxon>
        <taxon>Orchidaceae</taxon>
        <taxon>Epidendroideae</taxon>
        <taxon>Malaxideae</taxon>
        <taxon>Dendrobiinae</taxon>
        <taxon>Dendrobium</taxon>
    </lineage>
</organism>
<keyword evidence="5" id="KW-0677">Repeat</keyword>
<dbReference type="Gene3D" id="3.80.10.10">
    <property type="entry name" value="Ribonuclease Inhibitor"/>
    <property type="match status" value="1"/>
</dbReference>
<dbReference type="SUPFAM" id="SSF56112">
    <property type="entry name" value="Protein kinase-like (PK-like)"/>
    <property type="match status" value="1"/>
</dbReference>
<keyword evidence="8" id="KW-0675">Receptor</keyword>
<comment type="subcellular location">
    <subcellularLocation>
        <location evidence="1">Membrane</location>
        <topology evidence="1">Single-pass membrane protein</topology>
    </subcellularLocation>
</comment>
<dbReference type="GO" id="GO:0016020">
    <property type="term" value="C:membrane"/>
    <property type="evidence" value="ECO:0007669"/>
    <property type="project" value="UniProtKB-SubCell"/>
</dbReference>
<feature type="chain" id="PRO_5043832254" description="Protein kinase domain-containing protein" evidence="10">
    <location>
        <begin position="27"/>
        <end position="532"/>
    </location>
</feature>
<dbReference type="Gene3D" id="1.10.510.10">
    <property type="entry name" value="Transferase(Phosphotransferase) domain 1"/>
    <property type="match status" value="1"/>
</dbReference>
<sequence>MATAVSPFGLLTISFFHFLLSNPTLSSPLIDQLNQHPPPNFLSIITNNCLHDSSLRYCNSTSFDLTNIFKSTIVAAHLCNLSNNPNCPTSFSFIDLRTRPKLAPLYLSFSFFWKYCPLSIQSIDLSNNSLVGPFPSQILNCTQIHSLDLSHNMLSGFLPLESFTLLTNLSNLNLSYNQFSHEFDVEAISFFKRFNDSSFFHSGLLNSDKDYKFKMMTTILLLVGVSALIASVVGCLVRRIGGRHKFSERELTKATDGFSKERLVEKREKMEIYIGMLKDGEDVEIEIQRGNVSSEFRRNFVKDCRLLVKVRHKNIVKVLGWCNEREMRAVVMEREEGVSIEEWLMTSPPWKDRIKVAMEVVEAMSFLEEEWPQIRCDVKTTNVMVNEGGEPLILKLKVHDHPNSSSRVIYTLHSFLVPEIYKFGVFLLQLISNRHLRKEFEGSESRFVDWIATHQYEKLRNVIDENMKLSATAHEQARQAIEIGLICTDLSTDKMLTISQISSMLRIVYMPSMIQSVDSHHHRTRNKKKAMT</sequence>
<feature type="transmembrane region" description="Helical" evidence="9">
    <location>
        <begin position="215"/>
        <end position="237"/>
    </location>
</feature>
<proteinExistence type="predicted"/>
<evidence type="ECO:0000256" key="7">
    <source>
        <dbReference type="ARBA" id="ARBA00023136"/>
    </source>
</evidence>
<evidence type="ECO:0000256" key="5">
    <source>
        <dbReference type="ARBA" id="ARBA00022737"/>
    </source>
</evidence>
<dbReference type="InterPro" id="IPR051716">
    <property type="entry name" value="Plant_RL_S/T_kinase"/>
</dbReference>
<dbReference type="Gene3D" id="3.30.200.20">
    <property type="entry name" value="Phosphorylase Kinase, domain 1"/>
    <property type="match status" value="1"/>
</dbReference>
<feature type="domain" description="Protein kinase" evidence="11">
    <location>
        <begin position="258"/>
        <end position="532"/>
    </location>
</feature>
<dbReference type="InterPro" id="IPR001245">
    <property type="entry name" value="Ser-Thr/Tyr_kinase_cat_dom"/>
</dbReference>
<dbReference type="PROSITE" id="PS50011">
    <property type="entry name" value="PROTEIN_KINASE_DOM"/>
    <property type="match status" value="1"/>
</dbReference>
<comment type="caution">
    <text evidence="12">The sequence shown here is derived from an EMBL/GenBank/DDBJ whole genome shotgun (WGS) entry which is preliminary data.</text>
</comment>
<keyword evidence="2" id="KW-0433">Leucine-rich repeat</keyword>
<dbReference type="Proteomes" id="UP000775213">
    <property type="component" value="Unassembled WGS sequence"/>
</dbReference>
<keyword evidence="13" id="KW-1185">Reference proteome</keyword>
<keyword evidence="4 10" id="KW-0732">Signal</keyword>
<dbReference type="PANTHER" id="PTHR48053:SF71">
    <property type="entry name" value="LEUCINE RICH REPEAT FAMILY PROTEIN, EXPRESSED"/>
    <property type="match status" value="1"/>
</dbReference>
<dbReference type="GO" id="GO:0005524">
    <property type="term" value="F:ATP binding"/>
    <property type="evidence" value="ECO:0007669"/>
    <property type="project" value="InterPro"/>
</dbReference>
<dbReference type="InterPro" id="IPR032675">
    <property type="entry name" value="LRR_dom_sf"/>
</dbReference>
<keyword evidence="3 9" id="KW-0812">Transmembrane</keyword>
<evidence type="ECO:0000256" key="9">
    <source>
        <dbReference type="SAM" id="Phobius"/>
    </source>
</evidence>
<dbReference type="Pfam" id="PF00560">
    <property type="entry name" value="LRR_1"/>
    <property type="match status" value="2"/>
</dbReference>
<protein>
    <recommendedName>
        <fullName evidence="11">Protein kinase domain-containing protein</fullName>
    </recommendedName>
</protein>
<dbReference type="EMBL" id="JAGFBR010000016">
    <property type="protein sequence ID" value="KAH0452807.1"/>
    <property type="molecule type" value="Genomic_DNA"/>
</dbReference>
<evidence type="ECO:0000256" key="8">
    <source>
        <dbReference type="ARBA" id="ARBA00023170"/>
    </source>
</evidence>
<name>A0AAV7GB64_DENCH</name>
<dbReference type="InterPro" id="IPR011009">
    <property type="entry name" value="Kinase-like_dom_sf"/>
</dbReference>
<reference evidence="12 13" key="1">
    <citation type="journal article" date="2021" name="Hortic Res">
        <title>Chromosome-scale assembly of the Dendrobium chrysotoxum genome enhances the understanding of orchid evolution.</title>
        <authorList>
            <person name="Zhang Y."/>
            <person name="Zhang G.Q."/>
            <person name="Zhang D."/>
            <person name="Liu X.D."/>
            <person name="Xu X.Y."/>
            <person name="Sun W.H."/>
            <person name="Yu X."/>
            <person name="Zhu X."/>
            <person name="Wang Z.W."/>
            <person name="Zhao X."/>
            <person name="Zhong W.Y."/>
            <person name="Chen H."/>
            <person name="Yin W.L."/>
            <person name="Huang T."/>
            <person name="Niu S.C."/>
            <person name="Liu Z.J."/>
        </authorList>
    </citation>
    <scope>NUCLEOTIDE SEQUENCE [LARGE SCALE GENOMIC DNA]</scope>
    <source>
        <strain evidence="12">Lindl</strain>
    </source>
</reference>
<gene>
    <name evidence="12" type="ORF">IEQ34_017131</name>
</gene>
<evidence type="ECO:0000256" key="1">
    <source>
        <dbReference type="ARBA" id="ARBA00004167"/>
    </source>
</evidence>
<evidence type="ECO:0000256" key="10">
    <source>
        <dbReference type="SAM" id="SignalP"/>
    </source>
</evidence>
<keyword evidence="6 9" id="KW-1133">Transmembrane helix</keyword>
<dbReference type="SUPFAM" id="SSF52058">
    <property type="entry name" value="L domain-like"/>
    <property type="match status" value="1"/>
</dbReference>
<evidence type="ECO:0000259" key="11">
    <source>
        <dbReference type="PROSITE" id="PS50011"/>
    </source>
</evidence>
<evidence type="ECO:0000256" key="6">
    <source>
        <dbReference type="ARBA" id="ARBA00022989"/>
    </source>
</evidence>
<evidence type="ECO:0000313" key="12">
    <source>
        <dbReference type="EMBL" id="KAH0452807.1"/>
    </source>
</evidence>